<feature type="compositionally biased region" description="Basic and acidic residues" evidence="1">
    <location>
        <begin position="10"/>
        <end position="20"/>
    </location>
</feature>
<dbReference type="AlphaFoldDB" id="A0A9N9TFY6"/>
<dbReference type="Proteomes" id="UP001153712">
    <property type="component" value="Chromosome 14"/>
</dbReference>
<gene>
    <name evidence="2" type="ORF">PHYEVI_LOCUS4106</name>
</gene>
<reference evidence="2" key="1">
    <citation type="submission" date="2022-01" db="EMBL/GenBank/DDBJ databases">
        <authorList>
            <person name="King R."/>
        </authorList>
    </citation>
    <scope>NUCLEOTIDE SEQUENCE</scope>
</reference>
<feature type="region of interest" description="Disordered" evidence="1">
    <location>
        <begin position="1"/>
        <end position="70"/>
    </location>
</feature>
<evidence type="ECO:0000256" key="1">
    <source>
        <dbReference type="SAM" id="MobiDB-lite"/>
    </source>
</evidence>
<organism evidence="2 3">
    <name type="scientific">Phyllotreta striolata</name>
    <name type="common">Striped flea beetle</name>
    <name type="synonym">Crioceris striolata</name>
    <dbReference type="NCBI Taxonomy" id="444603"/>
    <lineage>
        <taxon>Eukaryota</taxon>
        <taxon>Metazoa</taxon>
        <taxon>Ecdysozoa</taxon>
        <taxon>Arthropoda</taxon>
        <taxon>Hexapoda</taxon>
        <taxon>Insecta</taxon>
        <taxon>Pterygota</taxon>
        <taxon>Neoptera</taxon>
        <taxon>Endopterygota</taxon>
        <taxon>Coleoptera</taxon>
        <taxon>Polyphaga</taxon>
        <taxon>Cucujiformia</taxon>
        <taxon>Chrysomeloidea</taxon>
        <taxon>Chrysomelidae</taxon>
        <taxon>Galerucinae</taxon>
        <taxon>Alticini</taxon>
        <taxon>Phyllotreta</taxon>
    </lineage>
</organism>
<feature type="region of interest" description="Disordered" evidence="1">
    <location>
        <begin position="119"/>
        <end position="143"/>
    </location>
</feature>
<proteinExistence type="predicted"/>
<name>A0A9N9TFY6_PHYSR</name>
<accession>A0A9N9TFY6</accession>
<evidence type="ECO:0000313" key="3">
    <source>
        <dbReference type="Proteomes" id="UP001153712"/>
    </source>
</evidence>
<evidence type="ECO:0000313" key="2">
    <source>
        <dbReference type="EMBL" id="CAG9857705.1"/>
    </source>
</evidence>
<keyword evidence="3" id="KW-1185">Reference proteome</keyword>
<dbReference type="EMBL" id="OU900107">
    <property type="protein sequence ID" value="CAG9857705.1"/>
    <property type="molecule type" value="Genomic_DNA"/>
</dbReference>
<protein>
    <submittedName>
        <fullName evidence="2">Uncharacterized protein</fullName>
    </submittedName>
</protein>
<sequence>MGIFQVQIDGKPDGILEKKLPPNPEGRMLVGSADDGKNHHGANCNGRRESGPQFGFNEQRQQQRTQQIGGGFGLKLDLGVSNGMFSRTSQNEQIGRSFQKRSLREPKKCFVLIVQAPPQVSSSTGASIDPRGQNVSGTAAGRR</sequence>